<keyword evidence="9" id="KW-0472">Membrane</keyword>
<evidence type="ECO:0000256" key="1">
    <source>
        <dbReference type="ARBA" id="ARBA00004406"/>
    </source>
</evidence>
<feature type="compositionally biased region" description="Polar residues" evidence="12">
    <location>
        <begin position="544"/>
        <end position="566"/>
    </location>
</feature>
<protein>
    <recommendedName>
        <fullName evidence="4">Autophagy-related protein 2</fullName>
    </recommendedName>
</protein>
<gene>
    <name evidence="14" type="primary">LOC101856826</name>
</gene>
<evidence type="ECO:0000256" key="9">
    <source>
        <dbReference type="ARBA" id="ARBA00023136"/>
    </source>
</evidence>
<comment type="catalytic activity">
    <reaction evidence="10">
        <text>a 1,2-diacyl-sn-glycero-3-phospho-L-serine(in) = a 1,2-diacyl-sn-glycero-3-phospho-L-serine(out)</text>
        <dbReference type="Rhea" id="RHEA:38663"/>
        <dbReference type="ChEBI" id="CHEBI:57262"/>
    </reaction>
</comment>
<evidence type="ECO:0000256" key="2">
    <source>
        <dbReference type="ARBA" id="ARBA00004623"/>
    </source>
</evidence>
<dbReference type="GeneID" id="101856826"/>
<feature type="region of interest" description="Disordered" evidence="12">
    <location>
        <begin position="1736"/>
        <end position="1772"/>
    </location>
</feature>
<dbReference type="RefSeq" id="XP_012941016.1">
    <property type="nucleotide sequence ID" value="XM_013085562.2"/>
</dbReference>
<dbReference type="Proteomes" id="UP000694888">
    <property type="component" value="Unplaced"/>
</dbReference>
<keyword evidence="13" id="KW-1185">Reference proteome</keyword>
<comment type="subcellular location">
    <subcellularLocation>
        <location evidence="1">Endoplasmic reticulum membrane</location>
        <topology evidence="1">Peripheral membrane protein</topology>
    </subcellularLocation>
    <subcellularLocation>
        <location evidence="2">Preautophagosomal structure membrane</location>
        <topology evidence="2">Peripheral membrane protein</topology>
    </subcellularLocation>
</comment>
<comment type="catalytic activity">
    <reaction evidence="11">
        <text>a 1,2-diacyl-sn-glycero-3-phosphoethanolamine(in) = a 1,2-diacyl-sn-glycero-3-phosphoethanolamine(out)</text>
        <dbReference type="Rhea" id="RHEA:38895"/>
        <dbReference type="ChEBI" id="CHEBI:64612"/>
    </reaction>
</comment>
<name>A0ABM1A551_APLCA</name>
<evidence type="ECO:0000256" key="3">
    <source>
        <dbReference type="ARBA" id="ARBA00009714"/>
    </source>
</evidence>
<dbReference type="PANTHER" id="PTHR13190:SF1">
    <property type="entry name" value="AUTOPHAGY-RELATED 2, ISOFORM A"/>
    <property type="match status" value="1"/>
</dbReference>
<evidence type="ECO:0000256" key="12">
    <source>
        <dbReference type="SAM" id="MobiDB-lite"/>
    </source>
</evidence>
<evidence type="ECO:0000256" key="5">
    <source>
        <dbReference type="ARBA" id="ARBA00022448"/>
    </source>
</evidence>
<accession>A0ABM1A551</accession>
<feature type="compositionally biased region" description="Low complexity" evidence="12">
    <location>
        <begin position="1910"/>
        <end position="1919"/>
    </location>
</feature>
<evidence type="ECO:0000256" key="4">
    <source>
        <dbReference type="ARBA" id="ARBA00018070"/>
    </source>
</evidence>
<feature type="region of interest" description="Disordered" evidence="12">
    <location>
        <begin position="1898"/>
        <end position="1963"/>
    </location>
</feature>
<evidence type="ECO:0000256" key="7">
    <source>
        <dbReference type="ARBA" id="ARBA00023006"/>
    </source>
</evidence>
<dbReference type="InterPro" id="IPR026849">
    <property type="entry name" value="ATG2"/>
</dbReference>
<evidence type="ECO:0000256" key="8">
    <source>
        <dbReference type="ARBA" id="ARBA00023055"/>
    </source>
</evidence>
<feature type="compositionally biased region" description="Basic and acidic residues" evidence="12">
    <location>
        <begin position="1595"/>
        <end position="1607"/>
    </location>
</feature>
<sequence>MQSIKKAFKAIGNGFFNNLVERSIKVYIQKHLGEFLLHKLSTDQVDVGLDGGSFASLYLDPETINSRLESINAPFTLVEGYVDIVHLMIPWQQLPSKSIIVEIDGLILTVRLTEEEQDDGMDVKSMLDSMSASMVEEMLKSKEANGDIEQIADGGKGATPYETVEFMSDFITSIMTRIQVKLENVNIMVEKSPGIQVDLTIDRLHVYDEQSVSAQWKRDNGVPEAEGFSTKIVEVSNVAVYVVEMPSQKPDPPQTMDQDQYSAAAFNIAMSSPPNSGSYMTNSSMTQSFYPGMDSSQLFPQEQQQQKQKTISVSERMQQRIKCRIPIVNMDKKQMLFIQTKNNEQLSGPSVDVTWTMETLHVLLSPKLLGLLTEMLGSKKSTGRQQGAVQEPMTLEDFAFCRKFAEEDSRQNSLVDHISVPQLSTTDHIELMHGASSASMLSDNDMFYSTVDPTYKGQATGFDISDTASVSTFAGHSTFTSSNVSGYSHAKRNRERSASLLMEDHSEDSKVVNLTIPFFTVTVLMEEPKSDPFALRSSSSLHQHLPSVSSEQEQPKSFTAGDQSPVNIPPTSPRHASSLPVNVDSKSVPSPPTHTSFSNKAKDGQKNNSESSDDEEEFHDSGDYFEKCVDGRTIDSPPCGKADQAKIAPPTISHSDSMATSSSAQPSQVTQEPNSPECCLKVVADRFFLAMAELEARSSLRELRDKVSHVLPLDHLGLLSKPVQLNINQLKKSLESRLEVKVRMGKLEVVECLFDRLDSSSNFAKQVLPKVPQYSMPKGSNHSSLLDNPVEIIQLLTFDVNGLSDQTHGQFDPQQFFASDKHQQQSSALTLSVDSIKSRRRRKEVPALKVSLDFGKMTSEVDITIIDRLAPLLAMDTGRSQGPGTKLLDESGQLEEVIQEESSSVALNINTEVKAAHSTLRLRFPIPDLRVSPPPPSREDWCRRSLHKEMLVLELEAPEVRTSIKGDDPCKFELEVFKASAYMQEDIDKDPVLFGEVTVEDDKATAHDAQHFNWPRIVIGCTNKRNSELETEEESDHSNYSSDLYTDLLHSESGPFSKKKSFYERDDLSFSEQAAPDSDKMVMPGDILELRQFREECVAHTEMSVDINIPRIIVSLHSKEFLELLYNRFNNDLLMWEPKPLREHSYSHSLAPSTSSLGVLHLLQQQHRHMISSIDNELPESEEEEESMKYSIHDHAANHSGKQIKPTAVRPMSKLCFSLGIGSGIVFAVIPHPDAVTERGLHAEMCLTVRDGMLFSVNKHCGDPELKYLTLQAHRAHLYHNSHVTSPVQAGSLNHLRHGIPEQLRPRIYRSERWVSDRSQGRAGWGGDSPDMLALVVKTKVDTINNIKNFTLALRVDGATLRHEMHRTGESWVSQAMDLFDLTDFPILGYTVPKVMTEIHLQIDHCSVDYRPINLPVWSFLTMEHFSLCSNIVAESTVSKIQLRFDDGALFLSKKCNREVNLLKDYVCVGEVDQLKIWLQFSYSRPQKQKIPKTDMRFMCNQLMLHTCADSARALVDLIQYLVRDGDLGEEDFEGDADSSCGGDETQSIAAQGEETELQGQAASSCPVVPALTPEQEASVVSALEEAMNDSQECSEGKAEPVPERRPKGPGTRVFFQYDGSQVPELEQHLSEALHITTSNSSGSDDNGNCEDDGNEEEEFEIVDYHSKEIRNVHGSHKIFQLSPHPPEVVENYLPKPTSSFDILRSPEGFPDPEYQYTLRELSLVWRLYGGSDFGHQRRGSSAERIGLSRGMQSPRSQRKTSDADGSPRNSWRRRGGELRNFDLLMEFDLNKIRFRYEVYPTWTIQSSRFKFLVNSFELRDRIVASEVNKFLVKLVDKDHPEQNSAYMLMFSGVFKRPEHLPHREELEVKLFLLPIKLNIDQLALNFLKTFIQQLSESEMEPSSGPPPSGSAVGGRASPLGGRASPSGGRVSPISGRASPRASVGSADPIMQVREPSTKESSMDETELLMQFDEFSMKQSIYLQARLNENVSEVPQEDLPVFIKSFVFISDVTIKLDYRGKHCDMAQGVMGMMLGVASLTGSVVTLKHINCQKGILGWDKLIMYAANEWLNDIRSNQIHSILRGVGSFSIVCQIIQGMMDLIRLPIQQYQKDRRIIRGLQRGANSFTLNTVMAILELTNKVVGSIQYCAELGYDMMSPGPSVRRRRTVRHRNRQPRTTAEGAKAALQVVTEGVKESASNLSAMVSEESAHKGYVGVVGGTLRNATPECLFKPLALLAEAGSSLVQGVRNEVDPNVMKEEEDRWKQA</sequence>
<comment type="similarity">
    <text evidence="3">Belongs to the ATG2 family.</text>
</comment>
<evidence type="ECO:0000313" key="13">
    <source>
        <dbReference type="Proteomes" id="UP000694888"/>
    </source>
</evidence>
<evidence type="ECO:0000256" key="11">
    <source>
        <dbReference type="ARBA" id="ARBA00024615"/>
    </source>
</evidence>
<keyword evidence="8" id="KW-0445">Lipid transport</keyword>
<evidence type="ECO:0000256" key="10">
    <source>
        <dbReference type="ARBA" id="ARBA00024479"/>
    </source>
</evidence>
<reference evidence="14" key="1">
    <citation type="submission" date="2025-08" db="UniProtKB">
        <authorList>
            <consortium name="RefSeq"/>
        </authorList>
    </citation>
    <scope>IDENTIFICATION</scope>
</reference>
<feature type="compositionally biased region" description="Basic residues" evidence="12">
    <location>
        <begin position="2162"/>
        <end position="2174"/>
    </location>
</feature>
<feature type="compositionally biased region" description="Low complexity" evidence="12">
    <location>
        <begin position="653"/>
        <end position="667"/>
    </location>
</feature>
<feature type="region of interest" description="Disordered" evidence="12">
    <location>
        <begin position="635"/>
        <end position="675"/>
    </location>
</feature>
<feature type="compositionally biased region" description="Polar residues" evidence="12">
    <location>
        <begin position="584"/>
        <end position="599"/>
    </location>
</feature>
<dbReference type="Pfam" id="PF13329">
    <property type="entry name" value="ATG2_CAD"/>
    <property type="match status" value="2"/>
</dbReference>
<keyword evidence="5" id="KW-0813">Transport</keyword>
<dbReference type="PANTHER" id="PTHR13190">
    <property type="entry name" value="AUTOPHAGY-RELATED 2, ISOFORM A"/>
    <property type="match status" value="1"/>
</dbReference>
<evidence type="ECO:0000313" key="14">
    <source>
        <dbReference type="RefSeq" id="XP_012941016.1"/>
    </source>
</evidence>
<feature type="region of interest" description="Disordered" evidence="12">
    <location>
        <begin position="1588"/>
        <end position="1610"/>
    </location>
</feature>
<feature type="region of interest" description="Disordered" evidence="12">
    <location>
        <begin position="2160"/>
        <end position="2182"/>
    </location>
</feature>
<evidence type="ECO:0000256" key="6">
    <source>
        <dbReference type="ARBA" id="ARBA00022824"/>
    </source>
</evidence>
<keyword evidence="7" id="KW-0072">Autophagy</keyword>
<proteinExistence type="inferred from homology"/>
<keyword evidence="6" id="KW-0256">Endoplasmic reticulum</keyword>
<feature type="region of interest" description="Disordered" evidence="12">
    <location>
        <begin position="544"/>
        <end position="619"/>
    </location>
</feature>
<organism evidence="13 14">
    <name type="scientific">Aplysia californica</name>
    <name type="common">California sea hare</name>
    <dbReference type="NCBI Taxonomy" id="6500"/>
    <lineage>
        <taxon>Eukaryota</taxon>
        <taxon>Metazoa</taxon>
        <taxon>Spiralia</taxon>
        <taxon>Lophotrochozoa</taxon>
        <taxon>Mollusca</taxon>
        <taxon>Gastropoda</taxon>
        <taxon>Heterobranchia</taxon>
        <taxon>Euthyneura</taxon>
        <taxon>Tectipleura</taxon>
        <taxon>Aplysiida</taxon>
        <taxon>Aplysioidea</taxon>
        <taxon>Aplysiidae</taxon>
        <taxon>Aplysia</taxon>
    </lineage>
</organism>